<reference evidence="5 6" key="1">
    <citation type="journal article" date="2010" name="Nat. Biotechnol.">
        <title>Genome sequence of the model mushroom Schizophyllum commune.</title>
        <authorList>
            <person name="Ohm R.A."/>
            <person name="de Jong J.F."/>
            <person name="Lugones L.G."/>
            <person name="Aerts A."/>
            <person name="Kothe E."/>
            <person name="Stajich J.E."/>
            <person name="de Vries R.P."/>
            <person name="Record E."/>
            <person name="Levasseur A."/>
            <person name="Baker S.E."/>
            <person name="Bartholomew K.A."/>
            <person name="Coutinho P.M."/>
            <person name="Erdmann S."/>
            <person name="Fowler T.J."/>
            <person name="Gathman A.C."/>
            <person name="Lombard V."/>
            <person name="Henrissat B."/>
            <person name="Knabe N."/>
            <person name="Kuees U."/>
            <person name="Lilly W.W."/>
            <person name="Lindquist E."/>
            <person name="Lucas S."/>
            <person name="Magnuson J.K."/>
            <person name="Piumi F."/>
            <person name="Raudaskoski M."/>
            <person name="Salamov A."/>
            <person name="Schmutz J."/>
            <person name="Schwarze F.W.M.R."/>
            <person name="vanKuyk P.A."/>
            <person name="Horton J.S."/>
            <person name="Grigoriev I.V."/>
            <person name="Woesten H.A.B."/>
        </authorList>
    </citation>
    <scope>NUCLEOTIDE SEQUENCE [LARGE SCALE GENOMIC DNA]</scope>
    <source>
        <strain evidence="6">H4-8 / FGSC 9210</strain>
    </source>
</reference>
<dbReference type="SUPFAM" id="SSF47370">
    <property type="entry name" value="Bromodomain"/>
    <property type="match status" value="1"/>
</dbReference>
<feature type="region of interest" description="Disordered" evidence="3">
    <location>
        <begin position="145"/>
        <end position="326"/>
    </location>
</feature>
<evidence type="ECO:0000256" key="2">
    <source>
        <dbReference type="PROSITE-ProRule" id="PRU00035"/>
    </source>
</evidence>
<dbReference type="InterPro" id="IPR036427">
    <property type="entry name" value="Bromodomain-like_sf"/>
</dbReference>
<dbReference type="VEuPathDB" id="FungiDB:SCHCODRAFT_01165852"/>
<dbReference type="Gene3D" id="1.20.920.10">
    <property type="entry name" value="Bromodomain-like"/>
    <property type="match status" value="1"/>
</dbReference>
<feature type="compositionally biased region" description="Acidic residues" evidence="3">
    <location>
        <begin position="180"/>
        <end position="203"/>
    </location>
</feature>
<dbReference type="GO" id="GO:0006325">
    <property type="term" value="P:chromatin organization"/>
    <property type="evidence" value="ECO:0007669"/>
    <property type="project" value="UniProtKB-ARBA"/>
</dbReference>
<keyword evidence="6" id="KW-1185">Reference proteome</keyword>
<evidence type="ECO:0000313" key="5">
    <source>
        <dbReference type="EMBL" id="EFJ01676.1"/>
    </source>
</evidence>
<evidence type="ECO:0000313" key="6">
    <source>
        <dbReference type="Proteomes" id="UP000007431"/>
    </source>
</evidence>
<proteinExistence type="predicted"/>
<dbReference type="InParanoid" id="D8PQ41"/>
<feature type="compositionally biased region" description="Basic and acidic residues" evidence="3">
    <location>
        <begin position="148"/>
        <end position="166"/>
    </location>
</feature>
<evidence type="ECO:0000259" key="4">
    <source>
        <dbReference type="PROSITE" id="PS50014"/>
    </source>
</evidence>
<dbReference type="Pfam" id="PF00439">
    <property type="entry name" value="Bromodomain"/>
    <property type="match status" value="1"/>
</dbReference>
<dbReference type="PANTHER" id="PTHR15398">
    <property type="entry name" value="BROMODOMAIN-CONTAINING PROTEIN 8"/>
    <property type="match status" value="1"/>
</dbReference>
<dbReference type="GeneID" id="9585961"/>
<dbReference type="OrthoDB" id="1742084at2759"/>
<keyword evidence="1 2" id="KW-0103">Bromodomain</keyword>
<dbReference type="GO" id="GO:0035267">
    <property type="term" value="C:NuA4 histone acetyltransferase complex"/>
    <property type="evidence" value="ECO:0007669"/>
    <property type="project" value="TreeGrafter"/>
</dbReference>
<dbReference type="CDD" id="cd04369">
    <property type="entry name" value="Bromodomain"/>
    <property type="match status" value="1"/>
</dbReference>
<evidence type="ECO:0000256" key="3">
    <source>
        <dbReference type="SAM" id="MobiDB-lite"/>
    </source>
</evidence>
<dbReference type="OMA" id="YNMAEEM"/>
<feature type="compositionally biased region" description="Polar residues" evidence="3">
    <location>
        <begin position="226"/>
        <end position="240"/>
    </location>
</feature>
<dbReference type="KEGG" id="scm:SCHCO_01165852"/>
<dbReference type="PRINTS" id="PR00503">
    <property type="entry name" value="BROMODOMAIN"/>
</dbReference>
<feature type="domain" description="Bromo" evidence="4">
    <location>
        <begin position="339"/>
        <end position="409"/>
    </location>
</feature>
<dbReference type="EMBL" id="GL377302">
    <property type="protein sequence ID" value="EFJ01676.1"/>
    <property type="molecule type" value="Genomic_DNA"/>
</dbReference>
<dbReference type="RefSeq" id="XP_003036578.1">
    <property type="nucleotide sequence ID" value="XM_003036532.1"/>
</dbReference>
<dbReference type="PANTHER" id="PTHR15398:SF4">
    <property type="entry name" value="BROMODOMAIN-CONTAINING PROTEIN 8 ISOFORM X1"/>
    <property type="match status" value="1"/>
</dbReference>
<dbReference type="STRING" id="578458.D8PQ41"/>
<dbReference type="SMART" id="SM00297">
    <property type="entry name" value="BROMO"/>
    <property type="match status" value="1"/>
</dbReference>
<dbReference type="HOGENOM" id="CLU_022084_1_0_1"/>
<gene>
    <name evidence="5" type="ORF">SCHCODRAFT_102656</name>
</gene>
<accession>D8PQ41</accession>
<feature type="compositionally biased region" description="Acidic residues" evidence="3">
    <location>
        <begin position="252"/>
        <end position="273"/>
    </location>
</feature>
<organism evidence="6">
    <name type="scientific">Schizophyllum commune (strain H4-8 / FGSC 9210)</name>
    <name type="common">Split gill fungus</name>
    <dbReference type="NCBI Taxonomy" id="578458"/>
    <lineage>
        <taxon>Eukaryota</taxon>
        <taxon>Fungi</taxon>
        <taxon>Dikarya</taxon>
        <taxon>Basidiomycota</taxon>
        <taxon>Agaricomycotina</taxon>
        <taxon>Agaricomycetes</taxon>
        <taxon>Agaricomycetidae</taxon>
        <taxon>Agaricales</taxon>
        <taxon>Schizophyllaceae</taxon>
        <taxon>Schizophyllum</taxon>
    </lineage>
</organism>
<dbReference type="AlphaFoldDB" id="D8PQ41"/>
<dbReference type="PROSITE" id="PS50014">
    <property type="entry name" value="BROMODOMAIN_2"/>
    <property type="match status" value="1"/>
</dbReference>
<evidence type="ECO:0000256" key="1">
    <source>
        <dbReference type="ARBA" id="ARBA00023117"/>
    </source>
</evidence>
<dbReference type="InterPro" id="IPR001487">
    <property type="entry name" value="Bromodomain"/>
</dbReference>
<name>D8PQ41_SCHCM</name>
<protein>
    <recommendedName>
        <fullName evidence="4">Bromo domain-containing protein</fullName>
    </recommendedName>
</protein>
<feature type="non-terminal residue" evidence="5">
    <location>
        <position position="435"/>
    </location>
</feature>
<feature type="compositionally biased region" description="Basic and acidic residues" evidence="3">
    <location>
        <begin position="282"/>
        <end position="300"/>
    </location>
</feature>
<sequence length="435" mass="48787">MRGRTDEAEAQAQANARESPLSNLENLLLAQAAYEFGGGGSAWSQVSKTLNRHALTNRPASYFNAPMCRAHHTNLMNDHGLDPSHPDNAKPHSAPYKQLAEILYVERFRELEQQIKAEEVAFKRVWSEIEDIKAGKWDAAIAEGKIPVSRDEPTAQNRIDDSAAEKDADEESAAGSPDEKVDEDDADGDQEQDDAQAEEEADVPETREPPEVPSEDEGASSGEEPLQNQRRSSRISSTGASRMGSKGKTPEDVPEAETEEMQVDDDEDDEEETETRLKRKASPSDHPDNARDAKRAREGSEATPDEDQNRRNSRRSAPSQPPANKNFKPVITMLHEQISQHRNGNIFHNPIKTSEAPDYYRVVKRPIDLKTIKARIRDGAIANTAEFHRDILLMFANSMMYNHPETDIHQMAAEMMLESEQMIETHRQTEAWSQT</sequence>
<dbReference type="Proteomes" id="UP000007431">
    <property type="component" value="Unassembled WGS sequence"/>
</dbReference>
<dbReference type="eggNOG" id="ENOG502QRPS">
    <property type="taxonomic scope" value="Eukaryota"/>
</dbReference>